<proteinExistence type="predicted"/>
<evidence type="ECO:0000256" key="1">
    <source>
        <dbReference type="ARBA" id="ARBA00023122"/>
    </source>
</evidence>
<dbReference type="InterPro" id="IPR051257">
    <property type="entry name" value="Diverse_CBS-Domain"/>
</dbReference>
<dbReference type="PROSITE" id="PS51371">
    <property type="entry name" value="CBS"/>
    <property type="match status" value="1"/>
</dbReference>
<dbReference type="InterPro" id="IPR000644">
    <property type="entry name" value="CBS_dom"/>
</dbReference>
<dbReference type="SUPFAM" id="SSF54631">
    <property type="entry name" value="CBS-domain pair"/>
    <property type="match status" value="1"/>
</dbReference>
<evidence type="ECO:0000313" key="5">
    <source>
        <dbReference type="Proteomes" id="UP000242949"/>
    </source>
</evidence>
<dbReference type="InterPro" id="IPR048125">
    <property type="entry name" value="CBS_CbpB"/>
</dbReference>
<dbReference type="Proteomes" id="UP000242949">
    <property type="component" value="Unassembled WGS sequence"/>
</dbReference>
<dbReference type="STRING" id="1612202.SAMN05421734_10237"/>
<name>A0A1G6GYT1_9BACI</name>
<keyword evidence="1 2" id="KW-0129">CBS domain</keyword>
<feature type="domain" description="CBS" evidence="3">
    <location>
        <begin position="18"/>
        <end position="78"/>
    </location>
</feature>
<keyword evidence="5" id="KW-1185">Reference proteome</keyword>
<dbReference type="PANTHER" id="PTHR43080:SF30">
    <property type="entry name" value="CYCLIC DI-AMP RECEPTOR B"/>
    <property type="match status" value="1"/>
</dbReference>
<dbReference type="NCBIfam" id="NF041630">
    <property type="entry name" value="CBS_CbpB"/>
    <property type="match status" value="1"/>
</dbReference>
<reference evidence="5" key="1">
    <citation type="submission" date="2016-09" db="EMBL/GenBank/DDBJ databases">
        <authorList>
            <person name="Varghese N."/>
            <person name="Submissions S."/>
        </authorList>
    </citation>
    <scope>NUCLEOTIDE SEQUENCE [LARGE SCALE GENOMIC DNA]</scope>
    <source>
        <strain evidence="5">S5</strain>
    </source>
</reference>
<gene>
    <name evidence="4" type="ORF">SAMN05421734_10237</name>
</gene>
<dbReference type="RefSeq" id="WP_090792665.1">
    <property type="nucleotide sequence ID" value="NZ_FMYI01000002.1"/>
</dbReference>
<evidence type="ECO:0000259" key="3">
    <source>
        <dbReference type="PROSITE" id="PS51371"/>
    </source>
</evidence>
<protein>
    <submittedName>
        <fullName evidence="4">CBS domain-containing protein</fullName>
    </submittedName>
</protein>
<dbReference type="CDD" id="cd04643">
    <property type="entry name" value="CBS_pair_bac"/>
    <property type="match status" value="1"/>
</dbReference>
<sequence>MEHIKDLPLLQMTAESLMVSSEKVAHVQLNNPLEHALLILVTSGYSAIPVLDTRYKFKGIIGKNAILNEILGLERFEMERLSEVTVEDVLMRDIPSVNKSDHFLTCLKNVLDHPFLCVVDQEGNFDGIVTRREILKQLNKYIHVNKELFTELSEGEK</sequence>
<evidence type="ECO:0000313" key="4">
    <source>
        <dbReference type="EMBL" id="SDB87064.1"/>
    </source>
</evidence>
<dbReference type="PANTHER" id="PTHR43080">
    <property type="entry name" value="CBS DOMAIN-CONTAINING PROTEIN CBSX3, MITOCHONDRIAL"/>
    <property type="match status" value="1"/>
</dbReference>
<organism evidence="4 5">
    <name type="scientific">Pelagirhabdus alkalitolerans</name>
    <dbReference type="NCBI Taxonomy" id="1612202"/>
    <lineage>
        <taxon>Bacteria</taxon>
        <taxon>Bacillati</taxon>
        <taxon>Bacillota</taxon>
        <taxon>Bacilli</taxon>
        <taxon>Bacillales</taxon>
        <taxon>Bacillaceae</taxon>
        <taxon>Pelagirhabdus</taxon>
    </lineage>
</organism>
<dbReference type="AlphaFoldDB" id="A0A1G6GYT1"/>
<dbReference type="Gene3D" id="3.10.580.10">
    <property type="entry name" value="CBS-domain"/>
    <property type="match status" value="1"/>
</dbReference>
<dbReference type="Pfam" id="PF00571">
    <property type="entry name" value="CBS"/>
    <property type="match status" value="2"/>
</dbReference>
<dbReference type="InterPro" id="IPR046342">
    <property type="entry name" value="CBS_dom_sf"/>
</dbReference>
<dbReference type="EMBL" id="FMYI01000002">
    <property type="protein sequence ID" value="SDB87064.1"/>
    <property type="molecule type" value="Genomic_DNA"/>
</dbReference>
<evidence type="ECO:0000256" key="2">
    <source>
        <dbReference type="PROSITE-ProRule" id="PRU00703"/>
    </source>
</evidence>
<dbReference type="OrthoDB" id="2375431at2"/>
<accession>A0A1G6GYT1</accession>